<sequence length="510" mass="58710">MKTVQLHYLFFLLWLVYSFSGYAQSIDDSFPRVKMRKDLEIFKNIRLKANSGLYKYRTEKETDSIYTWAEAQVERSASYRDFYNIIVKLTDFEGSLHNDTSLPEKYRKSMAAETSGYFPYPVKPVAGKWVLNMEGAEIPLGAEIVSVNGRPFGDIIADLGKYYTTDGVNITGKTIGIQYNFSRYYRLHYGLEPAFTVCFIPHGSATEQYRTLKSAGYRDYYKNVKKRYSFPDDEANYKDWEEDEMYSFTVIDSITAILTVNSFSMGGKHSASHKRYVHFLDSVFASVKQREIKNLIVDVRYNGGGTDPNDLVTYSYLTDRNFQENRQAWVSFRKVPYLRYAYSKTPAFLRPLGVGKYNRMLREEFPLEKEGRFYEDETSEDHRVRSPAKNAFTGNIYLLISPRVASAGSLFAAMVAGNPNTVTIGEEAMGGYYGHNGHTPWGYILPKSGLATFFSLVNLEQDVPEKTNQVYNRGIIPDYNVPRSFEDYLEHKDTQMAFVLELIRKNNTLK</sequence>
<dbReference type="OrthoDB" id="5480566at2"/>
<dbReference type="Gene3D" id="3.90.226.10">
    <property type="entry name" value="2-enoyl-CoA Hydratase, Chain A, domain 1"/>
    <property type="match status" value="1"/>
</dbReference>
<dbReference type="SUPFAM" id="SSF52096">
    <property type="entry name" value="ClpP/crotonase"/>
    <property type="match status" value="1"/>
</dbReference>
<dbReference type="InterPro" id="IPR005151">
    <property type="entry name" value="Tail-specific_protease"/>
</dbReference>
<keyword evidence="3" id="KW-1185">Reference proteome</keyword>
<dbReference type="GO" id="GO:0006508">
    <property type="term" value="P:proteolysis"/>
    <property type="evidence" value="ECO:0007669"/>
    <property type="project" value="InterPro"/>
</dbReference>
<protein>
    <submittedName>
        <fullName evidence="2">Peptidase</fullName>
    </submittedName>
</protein>
<gene>
    <name evidence="2" type="ORF">ED312_07750</name>
</gene>
<evidence type="ECO:0000313" key="3">
    <source>
        <dbReference type="Proteomes" id="UP000267469"/>
    </source>
</evidence>
<feature type="domain" description="Tail specific protease" evidence="1">
    <location>
        <begin position="256"/>
        <end position="480"/>
    </location>
</feature>
<dbReference type="GO" id="GO:0008236">
    <property type="term" value="F:serine-type peptidase activity"/>
    <property type="evidence" value="ECO:0007669"/>
    <property type="project" value="InterPro"/>
</dbReference>
<dbReference type="Proteomes" id="UP000267469">
    <property type="component" value="Unassembled WGS sequence"/>
</dbReference>
<dbReference type="AlphaFoldDB" id="A0A3N0ELB3"/>
<dbReference type="EMBL" id="RJTM01000057">
    <property type="protein sequence ID" value="RNL88675.1"/>
    <property type="molecule type" value="Genomic_DNA"/>
</dbReference>
<name>A0A3N0ELB3_SINP1</name>
<dbReference type="InterPro" id="IPR029045">
    <property type="entry name" value="ClpP/crotonase-like_dom_sf"/>
</dbReference>
<organism evidence="2 3">
    <name type="scientific">Sinomicrobium pectinilyticum</name>
    <dbReference type="NCBI Taxonomy" id="1084421"/>
    <lineage>
        <taxon>Bacteria</taxon>
        <taxon>Pseudomonadati</taxon>
        <taxon>Bacteroidota</taxon>
        <taxon>Flavobacteriia</taxon>
        <taxon>Flavobacteriales</taxon>
        <taxon>Flavobacteriaceae</taxon>
        <taxon>Sinomicrobium</taxon>
    </lineage>
</organism>
<proteinExistence type="predicted"/>
<accession>A0A3N0ELB3</accession>
<reference evidence="2 3" key="1">
    <citation type="submission" date="2018-10" db="EMBL/GenBank/DDBJ databases">
        <title>Sinomicrobium pectinilyticum sp. nov., a pectinase-producing bacterium isolated from alkaline and saline soil, and emended description of the genus Sinomicrobium.</title>
        <authorList>
            <person name="Cheng B."/>
            <person name="Li C."/>
            <person name="Lai Q."/>
            <person name="Du M."/>
            <person name="Shao Z."/>
            <person name="Xu P."/>
            <person name="Yang C."/>
        </authorList>
    </citation>
    <scope>NUCLEOTIDE SEQUENCE [LARGE SCALE GENOMIC DNA]</scope>
    <source>
        <strain evidence="2 3">5DNS001</strain>
    </source>
</reference>
<comment type="caution">
    <text evidence="2">The sequence shown here is derived from an EMBL/GenBank/DDBJ whole genome shotgun (WGS) entry which is preliminary data.</text>
</comment>
<evidence type="ECO:0000313" key="2">
    <source>
        <dbReference type="EMBL" id="RNL88675.1"/>
    </source>
</evidence>
<dbReference type="RefSeq" id="WP_123215437.1">
    <property type="nucleotide sequence ID" value="NZ_RJTM01000057.1"/>
</dbReference>
<evidence type="ECO:0000259" key="1">
    <source>
        <dbReference type="Pfam" id="PF03572"/>
    </source>
</evidence>
<dbReference type="Pfam" id="PF03572">
    <property type="entry name" value="Peptidase_S41"/>
    <property type="match status" value="1"/>
</dbReference>